<keyword evidence="3" id="KW-1185">Reference proteome</keyword>
<dbReference type="AlphaFoldDB" id="A0A9K3L6X0"/>
<dbReference type="Proteomes" id="UP000693970">
    <property type="component" value="Unassembled WGS sequence"/>
</dbReference>
<gene>
    <name evidence="2" type="ORF">IV203_000711</name>
</gene>
<dbReference type="OrthoDB" id="421671at2759"/>
<feature type="chain" id="PRO_5039903746" description="Metallo-beta-lactamase domain-containing protein" evidence="1">
    <location>
        <begin position="21"/>
        <end position="363"/>
    </location>
</feature>
<sequence length="363" mass="41195">MQKNALVPLLWLSILSPIAGFSLGSQRRQQQQQLVSARDFQSPTSLSLAVHSSNNSGSTTFPVSVRAELLKKAKELDRNLADGKSLGSYSPNGWSNRVGLALTPAALPGVYTGDRPFYWNRIDVGCRMCVIQLEHSNDLWVHSPVGLDSATKNALSKLGTVKYVVSPNYEHLKFAEQWYKEYPDAFMWGCPGLTEKLPNIKWEGEIPTGLLRPTPEDQKQNCWDFNEIVPLHLDMEVNPFTGKPFFNEVIFFHRPSKTLMTTDLFWNYPQPEGVPNSHLNDSGEWELAPSVSSIPLGSLLWKQGMDKVYLPFYKNFMVKNRSYYDEVKKIILDEWDVETLIPAHGDIIRGKEVIREVLSRHLS</sequence>
<dbReference type="PANTHER" id="PTHR33835:SF1">
    <property type="entry name" value="METALLO-BETA-LACTAMASE DOMAIN-CONTAINING PROTEIN"/>
    <property type="match status" value="1"/>
</dbReference>
<dbReference type="EMBL" id="JAGRRH010000015">
    <property type="protein sequence ID" value="KAG7356025.1"/>
    <property type="molecule type" value="Genomic_DNA"/>
</dbReference>
<evidence type="ECO:0000313" key="2">
    <source>
        <dbReference type="EMBL" id="KAG7356025.1"/>
    </source>
</evidence>
<accession>A0A9K3L6X0</accession>
<reference evidence="2" key="1">
    <citation type="journal article" date="2021" name="Sci. Rep.">
        <title>Diploid genomic architecture of Nitzschia inconspicua, an elite biomass production diatom.</title>
        <authorList>
            <person name="Oliver A."/>
            <person name="Podell S."/>
            <person name="Pinowska A."/>
            <person name="Traller J.C."/>
            <person name="Smith S.R."/>
            <person name="McClure R."/>
            <person name="Beliaev A."/>
            <person name="Bohutskyi P."/>
            <person name="Hill E.A."/>
            <person name="Rabines A."/>
            <person name="Zheng H."/>
            <person name="Allen L.Z."/>
            <person name="Kuo A."/>
            <person name="Grigoriev I.V."/>
            <person name="Allen A.E."/>
            <person name="Hazlebeck D."/>
            <person name="Allen E.E."/>
        </authorList>
    </citation>
    <scope>NUCLEOTIDE SEQUENCE</scope>
    <source>
        <strain evidence="2">Hildebrandi</strain>
    </source>
</reference>
<evidence type="ECO:0008006" key="4">
    <source>
        <dbReference type="Google" id="ProtNLM"/>
    </source>
</evidence>
<evidence type="ECO:0000256" key="1">
    <source>
        <dbReference type="SAM" id="SignalP"/>
    </source>
</evidence>
<protein>
    <recommendedName>
        <fullName evidence="4">Metallo-beta-lactamase domain-containing protein</fullName>
    </recommendedName>
</protein>
<evidence type="ECO:0000313" key="3">
    <source>
        <dbReference type="Proteomes" id="UP000693970"/>
    </source>
</evidence>
<dbReference type="PANTHER" id="PTHR33835">
    <property type="entry name" value="YALI0C07656P"/>
    <property type="match status" value="1"/>
</dbReference>
<feature type="signal peptide" evidence="1">
    <location>
        <begin position="1"/>
        <end position="20"/>
    </location>
</feature>
<organism evidence="2 3">
    <name type="scientific">Nitzschia inconspicua</name>
    <dbReference type="NCBI Taxonomy" id="303405"/>
    <lineage>
        <taxon>Eukaryota</taxon>
        <taxon>Sar</taxon>
        <taxon>Stramenopiles</taxon>
        <taxon>Ochrophyta</taxon>
        <taxon>Bacillariophyta</taxon>
        <taxon>Bacillariophyceae</taxon>
        <taxon>Bacillariophycidae</taxon>
        <taxon>Bacillariales</taxon>
        <taxon>Bacillariaceae</taxon>
        <taxon>Nitzschia</taxon>
    </lineage>
</organism>
<reference evidence="2" key="2">
    <citation type="submission" date="2021-04" db="EMBL/GenBank/DDBJ databases">
        <authorList>
            <person name="Podell S."/>
        </authorList>
    </citation>
    <scope>NUCLEOTIDE SEQUENCE</scope>
    <source>
        <strain evidence="2">Hildebrandi</strain>
    </source>
</reference>
<keyword evidence="1" id="KW-0732">Signal</keyword>
<name>A0A9K3L6X0_9STRA</name>
<comment type="caution">
    <text evidence="2">The sequence shown here is derived from an EMBL/GenBank/DDBJ whole genome shotgun (WGS) entry which is preliminary data.</text>
</comment>
<dbReference type="InterPro" id="IPR025638">
    <property type="entry name" value="DUF4336"/>
</dbReference>
<proteinExistence type="predicted"/>
<dbReference type="Pfam" id="PF14234">
    <property type="entry name" value="DUF4336"/>
    <property type="match status" value="1"/>
</dbReference>